<dbReference type="InterPro" id="IPR049874">
    <property type="entry name" value="ROK_cs"/>
</dbReference>
<evidence type="ECO:0000256" key="1">
    <source>
        <dbReference type="ARBA" id="ARBA00006479"/>
    </source>
</evidence>
<dbReference type="RefSeq" id="WP_179754490.1">
    <property type="nucleotide sequence ID" value="NZ_BAAAGN010000030.1"/>
</dbReference>
<keyword evidence="3" id="KW-1185">Reference proteome</keyword>
<comment type="similarity">
    <text evidence="1">Belongs to the ROK (NagC/XylR) family.</text>
</comment>
<reference evidence="2 3" key="1">
    <citation type="submission" date="2020-07" db="EMBL/GenBank/DDBJ databases">
        <title>Sequencing the genomes of 1000 actinobacteria strains.</title>
        <authorList>
            <person name="Klenk H.-P."/>
        </authorList>
    </citation>
    <scope>NUCLEOTIDE SEQUENCE [LARGE SCALE GENOMIC DNA]</scope>
    <source>
        <strain evidence="2 3">DSM 7487</strain>
    </source>
</reference>
<gene>
    <name evidence="2" type="ORF">BJ968_003772</name>
</gene>
<dbReference type="PROSITE" id="PS01125">
    <property type="entry name" value="ROK"/>
    <property type="match status" value="1"/>
</dbReference>
<evidence type="ECO:0000313" key="3">
    <source>
        <dbReference type="Proteomes" id="UP000521922"/>
    </source>
</evidence>
<organism evidence="2 3">
    <name type="scientific">Kineococcus aurantiacus</name>
    <dbReference type="NCBI Taxonomy" id="37633"/>
    <lineage>
        <taxon>Bacteria</taxon>
        <taxon>Bacillati</taxon>
        <taxon>Actinomycetota</taxon>
        <taxon>Actinomycetes</taxon>
        <taxon>Kineosporiales</taxon>
        <taxon>Kineosporiaceae</taxon>
        <taxon>Kineococcus</taxon>
    </lineage>
</organism>
<dbReference type="GO" id="GO:0016301">
    <property type="term" value="F:kinase activity"/>
    <property type="evidence" value="ECO:0007669"/>
    <property type="project" value="UniProtKB-KW"/>
</dbReference>
<proteinExistence type="inferred from homology"/>
<dbReference type="Pfam" id="PF00480">
    <property type="entry name" value="ROK"/>
    <property type="match status" value="1"/>
</dbReference>
<comment type="caution">
    <text evidence="2">The sequence shown here is derived from an EMBL/GenBank/DDBJ whole genome shotgun (WGS) entry which is preliminary data.</text>
</comment>
<name>A0A7Y9J2G4_9ACTN</name>
<dbReference type="PANTHER" id="PTHR18964:SF173">
    <property type="entry name" value="GLUCOKINASE"/>
    <property type="match status" value="1"/>
</dbReference>
<dbReference type="InterPro" id="IPR000600">
    <property type="entry name" value="ROK"/>
</dbReference>
<dbReference type="Proteomes" id="UP000521922">
    <property type="component" value="Unassembled WGS sequence"/>
</dbReference>
<dbReference type="SUPFAM" id="SSF53067">
    <property type="entry name" value="Actin-like ATPase domain"/>
    <property type="match status" value="1"/>
</dbReference>
<dbReference type="EMBL" id="JACCBB010000001">
    <property type="protein sequence ID" value="NYD24232.1"/>
    <property type="molecule type" value="Genomic_DNA"/>
</dbReference>
<dbReference type="AlphaFoldDB" id="A0A7Y9J2G4"/>
<accession>A0A7Y9J2G4</accession>
<dbReference type="InterPro" id="IPR043129">
    <property type="entry name" value="ATPase_NBD"/>
</dbReference>
<sequence>MTDAPTAPRARAVGAPTPLLAPVPDPDAATLAGVVDLVRAGRATTRPALVDASRLSRKVVTQRVEQAIGLGLLEHGELAPSSGGRPSRTLRFRAGSGHVYAALIGAAEITAAVLDLGGTLVGTAHEDWPVAEGPEPTLQRVHDLFTTLARRTGVTVPWGIGVGVPGPVEYATGRLVAPPIMPGWNGFSVRSWLRDHYDAPVWVDNDVNLMALGEWTRATPHDGRDMLFVKVGSGIGAGLVVRGRVLRGDRGAAGEIGHVHVSDDPRLSCRCGRTGCLEAIAGGWALERDATERARAGDSPALAAALQRRGHLTSQDVGRAALAGDPVAAGLIDASARAVAEVTAHLVNFSNPGTLVLGGGVLRTGTRFLDVMADTVRQRCTDLAVRDLVIRAASLDHLEGVVGAGLLAAENLLNPVALGHWVEDGQPLGHAATLQRLSAGVVA</sequence>
<keyword evidence="2" id="KW-0418">Kinase</keyword>
<protein>
    <submittedName>
        <fullName evidence="2">Putative NBD/HSP70 family sugar kinase</fullName>
    </submittedName>
</protein>
<keyword evidence="2" id="KW-0808">Transferase</keyword>
<dbReference type="Gene3D" id="3.30.420.40">
    <property type="match status" value="2"/>
</dbReference>
<evidence type="ECO:0000313" key="2">
    <source>
        <dbReference type="EMBL" id="NYD24232.1"/>
    </source>
</evidence>
<dbReference type="PANTHER" id="PTHR18964">
    <property type="entry name" value="ROK (REPRESSOR, ORF, KINASE) FAMILY"/>
    <property type="match status" value="1"/>
</dbReference>